<dbReference type="Gene3D" id="3.40.30.10">
    <property type="entry name" value="Glutaredoxin"/>
    <property type="match status" value="1"/>
</dbReference>
<dbReference type="EMBL" id="LTAO01000040">
    <property type="protein sequence ID" value="KYG25520.1"/>
    <property type="molecule type" value="Genomic_DNA"/>
</dbReference>
<dbReference type="CDD" id="cd02947">
    <property type="entry name" value="TRX_family"/>
    <property type="match status" value="1"/>
</dbReference>
<dbReference type="PANTHER" id="PTHR45663">
    <property type="entry name" value="GEO12009P1"/>
    <property type="match status" value="1"/>
</dbReference>
<proteinExistence type="predicted"/>
<feature type="domain" description="Thioredoxin" evidence="1">
    <location>
        <begin position="3"/>
        <end position="93"/>
    </location>
</feature>
<protein>
    <submittedName>
        <fullName evidence="2">Thioredoxin</fullName>
    </submittedName>
</protein>
<reference evidence="2" key="1">
    <citation type="submission" date="2016-02" db="EMBL/GenBank/DDBJ databases">
        <title>Genome sequence of Bacillus trypoxylicola KCTC 13244(T).</title>
        <authorList>
            <person name="Jeong H."/>
            <person name="Park S.-H."/>
            <person name="Choi S.-K."/>
        </authorList>
    </citation>
    <scope>NUCLEOTIDE SEQUENCE [LARGE SCALE GENOMIC DNA]</scope>
    <source>
        <strain evidence="2">KCTC 13244</strain>
    </source>
</reference>
<evidence type="ECO:0000313" key="2">
    <source>
        <dbReference type="EMBL" id="KYG25520.1"/>
    </source>
</evidence>
<dbReference type="GO" id="GO:0045454">
    <property type="term" value="P:cell redox homeostasis"/>
    <property type="evidence" value="ECO:0007669"/>
    <property type="project" value="TreeGrafter"/>
</dbReference>
<name>A0A162CLW9_9BACI</name>
<dbReference type="GO" id="GO:0005829">
    <property type="term" value="C:cytosol"/>
    <property type="evidence" value="ECO:0007669"/>
    <property type="project" value="TreeGrafter"/>
</dbReference>
<dbReference type="GO" id="GO:0015035">
    <property type="term" value="F:protein-disulfide reductase activity"/>
    <property type="evidence" value="ECO:0007669"/>
    <property type="project" value="TreeGrafter"/>
</dbReference>
<dbReference type="RefSeq" id="WP_045483964.1">
    <property type="nucleotide sequence ID" value="NZ_LTAO01000040.1"/>
</dbReference>
<keyword evidence="3" id="KW-1185">Reference proteome</keyword>
<dbReference type="AlphaFoldDB" id="A0A162CLW9"/>
<dbReference type="PANTHER" id="PTHR45663:SF41">
    <property type="entry name" value="THIOREDOXIN-LIKE PROTEIN YUSE"/>
    <property type="match status" value="1"/>
</dbReference>
<gene>
    <name evidence="2" type="ORF">AZF04_13595</name>
</gene>
<dbReference type="InterPro" id="IPR013766">
    <property type="entry name" value="Thioredoxin_domain"/>
</dbReference>
<dbReference type="STRING" id="519424.AZF04_13595"/>
<organism evidence="2 3">
    <name type="scientific">Alkalihalobacillus trypoxylicola</name>
    <dbReference type="NCBI Taxonomy" id="519424"/>
    <lineage>
        <taxon>Bacteria</taxon>
        <taxon>Bacillati</taxon>
        <taxon>Bacillota</taxon>
        <taxon>Bacilli</taxon>
        <taxon>Bacillales</taxon>
        <taxon>Bacillaceae</taxon>
        <taxon>Alkalihalobacillus</taxon>
    </lineage>
</organism>
<dbReference type="InterPro" id="IPR036249">
    <property type="entry name" value="Thioredoxin-like_sf"/>
</dbReference>
<evidence type="ECO:0000259" key="1">
    <source>
        <dbReference type="Pfam" id="PF00085"/>
    </source>
</evidence>
<dbReference type="OrthoDB" id="5784238at2"/>
<sequence>MNTVTIEQLEENLSNKKSLTFVYLYTPLCGTCKLASKMLEVIEAMEPSLEILSLNINHAPSFAQKWKIESVPCLYVFQNGLGVERVYAFHSVAHVFETIKPYLNKIKS</sequence>
<accession>A0A162CLW9</accession>
<comment type="caution">
    <text evidence="2">The sequence shown here is derived from an EMBL/GenBank/DDBJ whole genome shotgun (WGS) entry which is preliminary data.</text>
</comment>
<evidence type="ECO:0000313" key="3">
    <source>
        <dbReference type="Proteomes" id="UP000075806"/>
    </source>
</evidence>
<dbReference type="Pfam" id="PF00085">
    <property type="entry name" value="Thioredoxin"/>
    <property type="match status" value="1"/>
</dbReference>
<dbReference type="Proteomes" id="UP000075806">
    <property type="component" value="Unassembled WGS sequence"/>
</dbReference>
<dbReference type="SUPFAM" id="SSF52833">
    <property type="entry name" value="Thioredoxin-like"/>
    <property type="match status" value="1"/>
</dbReference>